<dbReference type="GO" id="GO:0006352">
    <property type="term" value="P:DNA-templated transcription initiation"/>
    <property type="evidence" value="ECO:0007669"/>
    <property type="project" value="InterPro"/>
</dbReference>
<evidence type="ECO:0000256" key="1">
    <source>
        <dbReference type="ARBA" id="ARBA00011344"/>
    </source>
</evidence>
<dbReference type="InterPro" id="IPR036388">
    <property type="entry name" value="WH-like_DNA-bd_sf"/>
</dbReference>
<protein>
    <submittedName>
        <fullName evidence="4">RNA polymerase sigma-70 factor, ECF subfamily</fullName>
    </submittedName>
</protein>
<dbReference type="GO" id="GO:0003677">
    <property type="term" value="F:DNA binding"/>
    <property type="evidence" value="ECO:0007669"/>
    <property type="project" value="InterPro"/>
</dbReference>
<dbReference type="Gene3D" id="1.10.1740.10">
    <property type="match status" value="1"/>
</dbReference>
<dbReference type="InterPro" id="IPR013249">
    <property type="entry name" value="RNA_pol_sigma70_r4_t2"/>
</dbReference>
<dbReference type="AlphaFoldDB" id="A0A1M4YYR3"/>
<dbReference type="Pfam" id="PF04542">
    <property type="entry name" value="Sigma70_r2"/>
    <property type="match status" value="1"/>
</dbReference>
<dbReference type="SUPFAM" id="SSF88659">
    <property type="entry name" value="Sigma3 and sigma4 domains of RNA polymerase sigma factors"/>
    <property type="match status" value="1"/>
</dbReference>
<dbReference type="InterPro" id="IPR007627">
    <property type="entry name" value="RNA_pol_sigma70_r2"/>
</dbReference>
<sequence length="279" mass="32047">MKDYQNLLFPYAYNVLGSKADARDAIQDVMTKYAGLDSEVKNEKSYLIRAVINQSINLKDKQKRKTSLEDSWLPEPIETTTADENIIAEDILSYSLLFLLEQLNPKERAVFILKEAFAYSHKEIAEVLSVKVAYSRKLLSRARAKVRKTDQKPGDIQGFGAYRNQIERYIKAIRSRDTEKLQSMLADDVTLYADGGDEINVVQRICRGRPEVADLLVFAYHKFQRSQSLRFTEINHQPALLFCEGDEIKACQVYHFGEDGQTIRRICNILDPDKLKDIV</sequence>
<feature type="domain" description="RNA polymerase sigma factor 70 region 4 type 2" evidence="3">
    <location>
        <begin position="96"/>
        <end position="145"/>
    </location>
</feature>
<feature type="domain" description="RNA polymerase sigma-70 region 2" evidence="2">
    <location>
        <begin position="2"/>
        <end position="64"/>
    </location>
</feature>
<evidence type="ECO:0000313" key="5">
    <source>
        <dbReference type="Proteomes" id="UP000184041"/>
    </source>
</evidence>
<dbReference type="Gene3D" id="3.10.450.50">
    <property type="match status" value="1"/>
</dbReference>
<dbReference type="Pfam" id="PF08281">
    <property type="entry name" value="Sigma70_r4_2"/>
    <property type="match status" value="1"/>
</dbReference>
<evidence type="ECO:0000259" key="2">
    <source>
        <dbReference type="Pfam" id="PF04542"/>
    </source>
</evidence>
<accession>A0A1M4YYR3</accession>
<evidence type="ECO:0000259" key="3">
    <source>
        <dbReference type="Pfam" id="PF08281"/>
    </source>
</evidence>
<dbReference type="Gene3D" id="1.10.10.10">
    <property type="entry name" value="Winged helix-like DNA-binding domain superfamily/Winged helix DNA-binding domain"/>
    <property type="match status" value="1"/>
</dbReference>
<keyword evidence="5" id="KW-1185">Reference proteome</keyword>
<dbReference type="GO" id="GO:0016987">
    <property type="term" value="F:sigma factor activity"/>
    <property type="evidence" value="ECO:0007669"/>
    <property type="project" value="InterPro"/>
</dbReference>
<dbReference type="RefSeq" id="WP_073061106.1">
    <property type="nucleotide sequence ID" value="NZ_FQUS01000005.1"/>
</dbReference>
<dbReference type="NCBIfam" id="TIGR02937">
    <property type="entry name" value="sigma70-ECF"/>
    <property type="match status" value="1"/>
</dbReference>
<dbReference type="InterPro" id="IPR032710">
    <property type="entry name" value="NTF2-like_dom_sf"/>
</dbReference>
<dbReference type="STRING" id="1194090.SAMN05443144_105196"/>
<reference evidence="4 5" key="1">
    <citation type="submission" date="2016-11" db="EMBL/GenBank/DDBJ databases">
        <authorList>
            <person name="Jaros S."/>
            <person name="Januszkiewicz K."/>
            <person name="Wedrychowicz H."/>
        </authorList>
    </citation>
    <scope>NUCLEOTIDE SEQUENCE [LARGE SCALE GENOMIC DNA]</scope>
    <source>
        <strain evidence="4 5">DSM 21986</strain>
    </source>
</reference>
<evidence type="ECO:0000313" key="4">
    <source>
        <dbReference type="EMBL" id="SHF10855.1"/>
    </source>
</evidence>
<dbReference type="PANTHER" id="PTHR30173:SF36">
    <property type="entry name" value="ECF RNA POLYMERASE SIGMA FACTOR SIGJ"/>
    <property type="match status" value="1"/>
</dbReference>
<dbReference type="SUPFAM" id="SSF54427">
    <property type="entry name" value="NTF2-like"/>
    <property type="match status" value="1"/>
</dbReference>
<dbReference type="Proteomes" id="UP000184041">
    <property type="component" value="Unassembled WGS sequence"/>
</dbReference>
<dbReference type="CDD" id="cd06171">
    <property type="entry name" value="Sigma70_r4"/>
    <property type="match status" value="1"/>
</dbReference>
<dbReference type="PANTHER" id="PTHR30173">
    <property type="entry name" value="SIGMA 19 FACTOR"/>
    <property type="match status" value="1"/>
</dbReference>
<name>A0A1M4YYR3_9BACT</name>
<gene>
    <name evidence="4" type="ORF">SAMN05443144_105196</name>
</gene>
<dbReference type="InterPro" id="IPR013324">
    <property type="entry name" value="RNA_pol_sigma_r3/r4-like"/>
</dbReference>
<dbReference type="InterPro" id="IPR052704">
    <property type="entry name" value="ECF_Sigma-70_Domain"/>
</dbReference>
<dbReference type="SUPFAM" id="SSF88946">
    <property type="entry name" value="Sigma2 domain of RNA polymerase sigma factors"/>
    <property type="match status" value="1"/>
</dbReference>
<dbReference type="OrthoDB" id="3211555at2"/>
<dbReference type="EMBL" id="FQUS01000005">
    <property type="protein sequence ID" value="SHF10855.1"/>
    <property type="molecule type" value="Genomic_DNA"/>
</dbReference>
<dbReference type="InterPro" id="IPR013325">
    <property type="entry name" value="RNA_pol_sigma_r2"/>
</dbReference>
<comment type="subunit">
    <text evidence="1">Interacts transiently with the RNA polymerase catalytic core formed by RpoA, RpoB, RpoC and RpoZ (2 alpha, 1 beta, 1 beta' and 1 omega subunit) to form the RNA polymerase holoenzyme that can initiate transcription.</text>
</comment>
<dbReference type="InterPro" id="IPR014284">
    <property type="entry name" value="RNA_pol_sigma-70_dom"/>
</dbReference>
<organism evidence="4 5">
    <name type="scientific">Fodinibius roseus</name>
    <dbReference type="NCBI Taxonomy" id="1194090"/>
    <lineage>
        <taxon>Bacteria</taxon>
        <taxon>Pseudomonadati</taxon>
        <taxon>Balneolota</taxon>
        <taxon>Balneolia</taxon>
        <taxon>Balneolales</taxon>
        <taxon>Balneolaceae</taxon>
        <taxon>Fodinibius</taxon>
    </lineage>
</organism>
<proteinExistence type="predicted"/>